<evidence type="ECO:0000313" key="6">
    <source>
        <dbReference type="Proteomes" id="UP000091926"/>
    </source>
</evidence>
<dbReference type="PRINTS" id="PR00080">
    <property type="entry name" value="SDRFAMILY"/>
</dbReference>
<sequence>MFEDLRSKTVLVTGAYSGLGRHFAITLARAGAAVALCGRRTHLGAEVLEQIQAEGGRAAVIGMDVTNPASVTQALDQAASALGPISVVVNNAGVANTLAALDTDEADWAGVIDVNLSGAWRVAQAAARHMRASAQDPDPQSRTTPSGPPAQAPECGTIINIASLLGLRVAANVSAYAASKAGLIQLTRALALEWARYGIRVNALAPGYIETDLNREFFATAAGQALIKRIPQRRLGRPEDLDGPLLLLASDASAFMTGSVLDVSGGHAVSSI</sequence>
<dbReference type="CDD" id="cd05233">
    <property type="entry name" value="SDR_c"/>
    <property type="match status" value="1"/>
</dbReference>
<evidence type="ECO:0000256" key="2">
    <source>
        <dbReference type="RuleBase" id="RU000363"/>
    </source>
</evidence>
<gene>
    <name evidence="5" type="ORF">BAU07_03150</name>
</gene>
<dbReference type="InterPro" id="IPR057326">
    <property type="entry name" value="KR_dom"/>
</dbReference>
<reference evidence="5 6" key="1">
    <citation type="submission" date="2016-06" db="EMBL/GenBank/DDBJ databases">
        <title>Complete genome sequences of Bordetella bronchialis and Bordetella flabilis.</title>
        <authorList>
            <person name="LiPuma J.J."/>
            <person name="Spilker T."/>
        </authorList>
    </citation>
    <scope>NUCLEOTIDE SEQUENCE [LARGE SCALE GENOMIC DNA]</scope>
    <source>
        <strain evidence="5 6">AU10664</strain>
    </source>
</reference>
<comment type="similarity">
    <text evidence="1 2">Belongs to the short-chain dehydrogenases/reductases (SDR) family.</text>
</comment>
<proteinExistence type="inferred from homology"/>
<evidence type="ECO:0000259" key="4">
    <source>
        <dbReference type="SMART" id="SM00822"/>
    </source>
</evidence>
<dbReference type="PANTHER" id="PTHR42760">
    <property type="entry name" value="SHORT-CHAIN DEHYDROGENASES/REDUCTASES FAMILY MEMBER"/>
    <property type="match status" value="1"/>
</dbReference>
<dbReference type="Gene3D" id="3.40.50.720">
    <property type="entry name" value="NAD(P)-binding Rossmann-like Domain"/>
    <property type="match status" value="1"/>
</dbReference>
<evidence type="ECO:0000256" key="3">
    <source>
        <dbReference type="SAM" id="MobiDB-lite"/>
    </source>
</evidence>
<name>A0A193G8D2_9BORD</name>
<dbReference type="GO" id="GO:0030497">
    <property type="term" value="P:fatty acid elongation"/>
    <property type="evidence" value="ECO:0007669"/>
    <property type="project" value="TreeGrafter"/>
</dbReference>
<feature type="domain" description="Ketoreductase" evidence="4">
    <location>
        <begin position="8"/>
        <end position="207"/>
    </location>
</feature>
<feature type="region of interest" description="Disordered" evidence="3">
    <location>
        <begin position="128"/>
        <end position="153"/>
    </location>
</feature>
<evidence type="ECO:0000313" key="5">
    <source>
        <dbReference type="EMBL" id="ANN76242.1"/>
    </source>
</evidence>
<keyword evidence="6" id="KW-1185">Reference proteome</keyword>
<dbReference type="STRING" id="463014.BAU07_03150"/>
<dbReference type="EMBL" id="CP016172">
    <property type="protein sequence ID" value="ANN76242.1"/>
    <property type="molecule type" value="Genomic_DNA"/>
</dbReference>
<dbReference type="SUPFAM" id="SSF51735">
    <property type="entry name" value="NAD(P)-binding Rossmann-fold domains"/>
    <property type="match status" value="1"/>
</dbReference>
<dbReference type="OrthoDB" id="9803333at2"/>
<organism evidence="5 6">
    <name type="scientific">Bordetella flabilis</name>
    <dbReference type="NCBI Taxonomy" id="463014"/>
    <lineage>
        <taxon>Bacteria</taxon>
        <taxon>Pseudomonadati</taxon>
        <taxon>Pseudomonadota</taxon>
        <taxon>Betaproteobacteria</taxon>
        <taxon>Burkholderiales</taxon>
        <taxon>Alcaligenaceae</taxon>
        <taxon>Bordetella</taxon>
    </lineage>
</organism>
<evidence type="ECO:0000256" key="1">
    <source>
        <dbReference type="ARBA" id="ARBA00006484"/>
    </source>
</evidence>
<dbReference type="AlphaFoldDB" id="A0A193G8D2"/>
<dbReference type="InterPro" id="IPR002347">
    <property type="entry name" value="SDR_fam"/>
</dbReference>
<dbReference type="InterPro" id="IPR036291">
    <property type="entry name" value="NAD(P)-bd_dom_sf"/>
</dbReference>
<dbReference type="Pfam" id="PF00106">
    <property type="entry name" value="adh_short"/>
    <property type="match status" value="1"/>
</dbReference>
<dbReference type="PANTHER" id="PTHR42760:SF135">
    <property type="entry name" value="BLL7886 PROTEIN"/>
    <property type="match status" value="1"/>
</dbReference>
<dbReference type="RefSeq" id="WP_066654027.1">
    <property type="nucleotide sequence ID" value="NZ_CBCSCL010000036.1"/>
</dbReference>
<dbReference type="PRINTS" id="PR00081">
    <property type="entry name" value="GDHRDH"/>
</dbReference>
<protein>
    <submittedName>
        <fullName evidence="5">2-deoxy-D-gluconate 3-dehydrogenase</fullName>
    </submittedName>
</protein>
<dbReference type="KEGG" id="bfz:BAU07_03150"/>
<dbReference type="PROSITE" id="PS00061">
    <property type="entry name" value="ADH_SHORT"/>
    <property type="match status" value="1"/>
</dbReference>
<dbReference type="Proteomes" id="UP000091926">
    <property type="component" value="Chromosome"/>
</dbReference>
<dbReference type="InterPro" id="IPR020904">
    <property type="entry name" value="Sc_DH/Rdtase_CS"/>
</dbReference>
<accession>A0A193G8D2</accession>
<dbReference type="SMART" id="SM00822">
    <property type="entry name" value="PKS_KR"/>
    <property type="match status" value="1"/>
</dbReference>
<dbReference type="Pfam" id="PF13561">
    <property type="entry name" value="adh_short_C2"/>
    <property type="match status" value="1"/>
</dbReference>
<dbReference type="GO" id="GO:0016616">
    <property type="term" value="F:oxidoreductase activity, acting on the CH-OH group of donors, NAD or NADP as acceptor"/>
    <property type="evidence" value="ECO:0007669"/>
    <property type="project" value="TreeGrafter"/>
</dbReference>